<dbReference type="EMBL" id="JAGPXD010000004">
    <property type="protein sequence ID" value="KAH7358365.1"/>
    <property type="molecule type" value="Genomic_DNA"/>
</dbReference>
<evidence type="ECO:0000313" key="2">
    <source>
        <dbReference type="EMBL" id="KAH7358365.1"/>
    </source>
</evidence>
<feature type="transmembrane region" description="Helical" evidence="1">
    <location>
        <begin position="12"/>
        <end position="37"/>
    </location>
</feature>
<keyword evidence="1" id="KW-1133">Transmembrane helix</keyword>
<gene>
    <name evidence="2" type="ORF">B0T11DRAFT_102952</name>
</gene>
<sequence>MCTQWVTRGNDGWICLLGFFWVSIFLVFSMASCHGFWECGVRGTRLPTRPVQQDRKEKSLATKIRFRCSCCARVTVNWRGAWWLARGWLAARVVVGLDATVRFRSRLNPKTFANCREGNAQQAPIIQTCWSIRSWQARRNQKLKDEGFLMRWI</sequence>
<organism evidence="2 3">
    <name type="scientific">Plectosphaerella cucumerina</name>
    <dbReference type="NCBI Taxonomy" id="40658"/>
    <lineage>
        <taxon>Eukaryota</taxon>
        <taxon>Fungi</taxon>
        <taxon>Dikarya</taxon>
        <taxon>Ascomycota</taxon>
        <taxon>Pezizomycotina</taxon>
        <taxon>Sordariomycetes</taxon>
        <taxon>Hypocreomycetidae</taxon>
        <taxon>Glomerellales</taxon>
        <taxon>Plectosphaerellaceae</taxon>
        <taxon>Plectosphaerella</taxon>
    </lineage>
</organism>
<evidence type="ECO:0000313" key="3">
    <source>
        <dbReference type="Proteomes" id="UP000813385"/>
    </source>
</evidence>
<dbReference type="AlphaFoldDB" id="A0A8K0TGX2"/>
<keyword evidence="1" id="KW-0472">Membrane</keyword>
<accession>A0A8K0TGX2</accession>
<protein>
    <submittedName>
        <fullName evidence="2">Uncharacterized protein</fullName>
    </submittedName>
</protein>
<reference evidence="2" key="1">
    <citation type="journal article" date="2021" name="Nat. Commun.">
        <title>Genetic determinants of endophytism in the Arabidopsis root mycobiome.</title>
        <authorList>
            <person name="Mesny F."/>
            <person name="Miyauchi S."/>
            <person name="Thiergart T."/>
            <person name="Pickel B."/>
            <person name="Atanasova L."/>
            <person name="Karlsson M."/>
            <person name="Huettel B."/>
            <person name="Barry K.W."/>
            <person name="Haridas S."/>
            <person name="Chen C."/>
            <person name="Bauer D."/>
            <person name="Andreopoulos W."/>
            <person name="Pangilinan J."/>
            <person name="LaButti K."/>
            <person name="Riley R."/>
            <person name="Lipzen A."/>
            <person name="Clum A."/>
            <person name="Drula E."/>
            <person name="Henrissat B."/>
            <person name="Kohler A."/>
            <person name="Grigoriev I.V."/>
            <person name="Martin F.M."/>
            <person name="Hacquard S."/>
        </authorList>
    </citation>
    <scope>NUCLEOTIDE SEQUENCE</scope>
    <source>
        <strain evidence="2">MPI-CAGE-AT-0016</strain>
    </source>
</reference>
<comment type="caution">
    <text evidence="2">The sequence shown here is derived from an EMBL/GenBank/DDBJ whole genome shotgun (WGS) entry which is preliminary data.</text>
</comment>
<keyword evidence="1" id="KW-0812">Transmembrane</keyword>
<name>A0A8K0TGX2_9PEZI</name>
<evidence type="ECO:0000256" key="1">
    <source>
        <dbReference type="SAM" id="Phobius"/>
    </source>
</evidence>
<dbReference type="Proteomes" id="UP000813385">
    <property type="component" value="Unassembled WGS sequence"/>
</dbReference>
<keyword evidence="3" id="KW-1185">Reference proteome</keyword>
<proteinExistence type="predicted"/>